<proteinExistence type="predicted"/>
<name>A0AA45C6R7_9BACT</name>
<reference evidence="1 2" key="1">
    <citation type="submission" date="2018-05" db="EMBL/GenBank/DDBJ databases">
        <title>Genomic Encyclopedia of Type Strains, Phase IV (KMG-IV): sequencing the most valuable type-strain genomes for metagenomic binning, comparative biology and taxonomic classification.</title>
        <authorList>
            <person name="Goeker M."/>
        </authorList>
    </citation>
    <scope>NUCLEOTIDE SEQUENCE [LARGE SCALE GENOMIC DNA]</scope>
    <source>
        <strain evidence="1 2">DSM 24906</strain>
    </source>
</reference>
<accession>A0AA45C6R7</accession>
<dbReference type="EMBL" id="QGGI01000008">
    <property type="protein sequence ID" value="PWJ93205.1"/>
    <property type="molecule type" value="Genomic_DNA"/>
</dbReference>
<evidence type="ECO:0000313" key="1">
    <source>
        <dbReference type="EMBL" id="PWJ93205.1"/>
    </source>
</evidence>
<organism evidence="1 2">
    <name type="scientific">Oceanotoga teriensis</name>
    <dbReference type="NCBI Taxonomy" id="515440"/>
    <lineage>
        <taxon>Bacteria</taxon>
        <taxon>Thermotogati</taxon>
        <taxon>Thermotogota</taxon>
        <taxon>Thermotogae</taxon>
        <taxon>Petrotogales</taxon>
        <taxon>Petrotogaceae</taxon>
        <taxon>Oceanotoga</taxon>
    </lineage>
</organism>
<keyword evidence="2" id="KW-1185">Reference proteome</keyword>
<protein>
    <submittedName>
        <fullName evidence="1">Uncharacterized protein</fullName>
    </submittedName>
</protein>
<evidence type="ECO:0000313" key="2">
    <source>
        <dbReference type="Proteomes" id="UP000245921"/>
    </source>
</evidence>
<comment type="caution">
    <text evidence="1">The sequence shown here is derived from an EMBL/GenBank/DDBJ whole genome shotgun (WGS) entry which is preliminary data.</text>
</comment>
<gene>
    <name evidence="1" type="ORF">C7380_10834</name>
</gene>
<sequence length="201" mass="24601">MKPYFILYFIIPVLLTSFFYRSDSDSNYLIDKKVYEYKNFYIEYPIIRGYEKKLIQNNVNQNFEFLISKYSDDLFYSNMNIYFEINKRNRNILSVVFRGKGRLKNKEYVEILDSVNFDMFKTGKVINYSNFIKDDLIVRKIILNRMYEQFGIDDLKTNNIEFYFKDDNIIFYFKLFDDFYKDYLEVSVPLSELSLHLDYNF</sequence>
<dbReference type="AlphaFoldDB" id="A0AA45C6R7"/>
<dbReference type="Proteomes" id="UP000245921">
    <property type="component" value="Unassembled WGS sequence"/>
</dbReference>
<dbReference type="RefSeq" id="WP_109604735.1">
    <property type="nucleotide sequence ID" value="NZ_QGGI01000008.1"/>
</dbReference>